<dbReference type="STRING" id="212667.VFDL14_14375"/>
<dbReference type="InterPro" id="IPR005590">
    <property type="entry name" value="DUF333"/>
</dbReference>
<reference evidence="1 2" key="1">
    <citation type="submission" date="2014-02" db="EMBL/GenBank/DDBJ databases">
        <title>Vibrio fortis Dalian14 Genome Sequencing.</title>
        <authorList>
            <person name="Wang Y."/>
            <person name="Song L."/>
            <person name="Liu G."/>
            <person name="Ding J."/>
        </authorList>
    </citation>
    <scope>NUCLEOTIDE SEQUENCE [LARGE SCALE GENOMIC DNA]</scope>
    <source>
        <strain evidence="1 2">Dalian14</strain>
    </source>
</reference>
<accession>A0A066UYR1</accession>
<dbReference type="PROSITE" id="PS51257">
    <property type="entry name" value="PROKAR_LIPOPROTEIN"/>
    <property type="match status" value="1"/>
</dbReference>
<proteinExistence type="predicted"/>
<name>A0A066UYR1_9VIBR</name>
<dbReference type="PANTHER" id="PTHR38008:SF2">
    <property type="entry name" value="HEMOLYSIN"/>
    <property type="match status" value="1"/>
</dbReference>
<organism evidence="1 2">
    <name type="scientific">Vibrio fortis</name>
    <dbReference type="NCBI Taxonomy" id="212667"/>
    <lineage>
        <taxon>Bacteria</taxon>
        <taxon>Pseudomonadati</taxon>
        <taxon>Pseudomonadota</taxon>
        <taxon>Gammaproteobacteria</taxon>
        <taxon>Vibrionales</taxon>
        <taxon>Vibrionaceae</taxon>
        <taxon>Vibrio</taxon>
    </lineage>
</organism>
<dbReference type="Proteomes" id="UP000027219">
    <property type="component" value="Unassembled WGS sequence"/>
</dbReference>
<evidence type="ECO:0000313" key="1">
    <source>
        <dbReference type="EMBL" id="KDN29364.1"/>
    </source>
</evidence>
<gene>
    <name evidence="1" type="ORF">VFDL14_14375</name>
</gene>
<dbReference type="EMBL" id="JFFR01000009">
    <property type="protein sequence ID" value="KDN29364.1"/>
    <property type="molecule type" value="Genomic_DNA"/>
</dbReference>
<comment type="caution">
    <text evidence="1">The sequence shown here is derived from an EMBL/GenBank/DDBJ whole genome shotgun (WGS) entry which is preliminary data.</text>
</comment>
<dbReference type="PANTHER" id="PTHR38008">
    <property type="entry name" value="HEMOLYSIN-RELATED"/>
    <property type="match status" value="1"/>
</dbReference>
<dbReference type="Pfam" id="PF03891">
    <property type="entry name" value="DUF333"/>
    <property type="match status" value="1"/>
</dbReference>
<dbReference type="RefSeq" id="WP_032550303.1">
    <property type="nucleotide sequence ID" value="NZ_BTGL01000008.1"/>
</dbReference>
<dbReference type="AlphaFoldDB" id="A0A066UYR1"/>
<protein>
    <submittedName>
        <fullName evidence="1">Hemolysin</fullName>
    </submittedName>
</protein>
<keyword evidence="2" id="KW-1185">Reference proteome</keyword>
<dbReference type="OrthoDB" id="148878at2"/>
<sequence>MKTIGLMAMFTLVLGGCASEYDQYSESERVSVANPAAVYCVQQGAELDTVTENEQRTTYCVFENGDRVEQWEYYRQNHEQKAES</sequence>
<evidence type="ECO:0000313" key="2">
    <source>
        <dbReference type="Proteomes" id="UP000027219"/>
    </source>
</evidence>